<evidence type="ECO:0000256" key="4">
    <source>
        <dbReference type="ARBA" id="ARBA00022691"/>
    </source>
</evidence>
<keyword evidence="4" id="KW-0949">S-adenosyl-L-methionine</keyword>
<dbReference type="GO" id="GO:0032259">
    <property type="term" value="P:methylation"/>
    <property type="evidence" value="ECO:0007669"/>
    <property type="project" value="UniProtKB-KW"/>
</dbReference>
<dbReference type="PANTHER" id="PTHR13610:SF9">
    <property type="entry name" value="FI06469P"/>
    <property type="match status" value="1"/>
</dbReference>
<evidence type="ECO:0000256" key="1">
    <source>
        <dbReference type="ARBA" id="ARBA00010633"/>
    </source>
</evidence>
<dbReference type="PANTHER" id="PTHR13610">
    <property type="entry name" value="METHYLTRANSFERASE DOMAIN-CONTAINING PROTEIN"/>
    <property type="match status" value="1"/>
</dbReference>
<evidence type="ECO:0000256" key="3">
    <source>
        <dbReference type="ARBA" id="ARBA00022679"/>
    </source>
</evidence>
<dbReference type="SUPFAM" id="SSF53335">
    <property type="entry name" value="S-adenosyl-L-methionine-dependent methyltransferases"/>
    <property type="match status" value="1"/>
</dbReference>
<sequence length="202" mass="22803">MDIVENIEKVKPITSKYSVKGIVLAGLTGGAALAISIVAFPFISPAFRRVCLPYVPASNQQIFNVFHALEGRRGSLIDIGSGDGKIVIAAAKKGFQAYGIELNLWLVAYSRWMAWRNCPRFSTTFYRGDLWKLNFRPYENIVIFGVEEMMHELGKKFENELKDSHVVACRFPLPDKVPVRTIGGGIDTVWLYHYKVNRTETE</sequence>
<keyword evidence="5" id="KW-0472">Membrane</keyword>
<accession>A0A0N7Z8X4</accession>
<feature type="transmembrane region" description="Helical" evidence="5">
    <location>
        <begin position="21"/>
        <end position="43"/>
    </location>
</feature>
<evidence type="ECO:0000256" key="5">
    <source>
        <dbReference type="SAM" id="Phobius"/>
    </source>
</evidence>
<dbReference type="GO" id="GO:0005739">
    <property type="term" value="C:mitochondrion"/>
    <property type="evidence" value="ECO:0007669"/>
    <property type="project" value="TreeGrafter"/>
</dbReference>
<dbReference type="EMBL" id="GDKW01002139">
    <property type="protein sequence ID" value="JAI54456.1"/>
    <property type="molecule type" value="mRNA"/>
</dbReference>
<evidence type="ECO:0000256" key="2">
    <source>
        <dbReference type="ARBA" id="ARBA00022603"/>
    </source>
</evidence>
<protein>
    <submittedName>
        <fullName evidence="6">Uncharacterized protein</fullName>
    </submittedName>
</protein>
<keyword evidence="5" id="KW-1133">Transmembrane helix</keyword>
<dbReference type="AlphaFoldDB" id="A0A0N7Z8X4"/>
<dbReference type="InterPro" id="IPR026170">
    <property type="entry name" value="FAM173A/B"/>
</dbReference>
<keyword evidence="2" id="KW-0489">Methyltransferase</keyword>
<keyword evidence="5" id="KW-0812">Transmembrane</keyword>
<dbReference type="InterPro" id="IPR029063">
    <property type="entry name" value="SAM-dependent_MTases_sf"/>
</dbReference>
<dbReference type="GO" id="GO:1905706">
    <property type="term" value="P:regulation of mitochondrial ATP synthesis coupled proton transport"/>
    <property type="evidence" value="ECO:0007669"/>
    <property type="project" value="TreeGrafter"/>
</dbReference>
<dbReference type="Gene3D" id="3.40.50.150">
    <property type="entry name" value="Vaccinia Virus protein VP39"/>
    <property type="match status" value="1"/>
</dbReference>
<proteinExistence type="evidence at transcript level"/>
<dbReference type="GO" id="GO:0016279">
    <property type="term" value="F:protein-lysine N-methyltransferase activity"/>
    <property type="evidence" value="ECO:0007669"/>
    <property type="project" value="InterPro"/>
</dbReference>
<evidence type="ECO:0000313" key="6">
    <source>
        <dbReference type="EMBL" id="JAI54456.1"/>
    </source>
</evidence>
<organism evidence="6">
    <name type="scientific">Rhodnius neglectus</name>
    <dbReference type="NCBI Taxonomy" id="72488"/>
    <lineage>
        <taxon>Eukaryota</taxon>
        <taxon>Metazoa</taxon>
        <taxon>Ecdysozoa</taxon>
        <taxon>Arthropoda</taxon>
        <taxon>Hexapoda</taxon>
        <taxon>Insecta</taxon>
        <taxon>Pterygota</taxon>
        <taxon>Neoptera</taxon>
        <taxon>Paraneoptera</taxon>
        <taxon>Hemiptera</taxon>
        <taxon>Heteroptera</taxon>
        <taxon>Panheteroptera</taxon>
        <taxon>Cimicomorpha</taxon>
        <taxon>Reduviidae</taxon>
        <taxon>Triatominae</taxon>
        <taxon>Rhodnius</taxon>
    </lineage>
</organism>
<keyword evidence="3" id="KW-0808">Transferase</keyword>
<name>A0A0N7Z8X4_9HEMI</name>
<comment type="similarity">
    <text evidence="1">Belongs to the ANT/ATPSC lysine N-methyltransferase family.</text>
</comment>
<reference evidence="6" key="1">
    <citation type="journal article" date="2016" name="PLoS Negl. Trop. Dis.">
        <title>A Deep Insight into the Sialome of Rhodnius neglectus, a Vector of Chagas Disease.</title>
        <authorList>
            <person name="Santiago P.B."/>
            <person name="Assumpcao T.C."/>
            <person name="Araujo C.N."/>
            <person name="Bastos I.M."/>
            <person name="Neves D."/>
            <person name="Silva I.G."/>
            <person name="Charneau S."/>
            <person name="Queiroz R.M."/>
            <person name="Raiol T."/>
            <person name="Oliveira J.V."/>
            <person name="Sousa M.V."/>
            <person name="Calvo E."/>
            <person name="Ribeiro J.M."/>
            <person name="Santana J.M."/>
        </authorList>
    </citation>
    <scope>NUCLEOTIDE SEQUENCE</scope>
    <source>
        <tissue evidence="6">Salivary glands</tissue>
    </source>
</reference>